<dbReference type="AlphaFoldDB" id="A0A3P3VSS2"/>
<evidence type="ECO:0000256" key="3">
    <source>
        <dbReference type="ARBA" id="ARBA00023237"/>
    </source>
</evidence>
<dbReference type="Pfam" id="PF00691">
    <property type="entry name" value="OmpA"/>
    <property type="match status" value="1"/>
</dbReference>
<dbReference type="InterPro" id="IPR036737">
    <property type="entry name" value="OmpA-like_sf"/>
</dbReference>
<evidence type="ECO:0000259" key="5">
    <source>
        <dbReference type="PROSITE" id="PS51123"/>
    </source>
</evidence>
<dbReference type="InterPro" id="IPR006665">
    <property type="entry name" value="OmpA-like"/>
</dbReference>
<reference evidence="6 7" key="1">
    <citation type="submission" date="2018-08" db="EMBL/GenBank/DDBJ databases">
        <authorList>
            <person name="Khan S.A."/>
        </authorList>
    </citation>
    <scope>NUCLEOTIDE SEQUENCE [LARGE SCALE GENOMIC DNA]</scope>
    <source>
        <strain evidence="6 7">GTF-13</strain>
    </source>
</reference>
<evidence type="ECO:0000313" key="6">
    <source>
        <dbReference type="EMBL" id="RRJ85028.1"/>
    </source>
</evidence>
<evidence type="ECO:0000256" key="2">
    <source>
        <dbReference type="ARBA" id="ARBA00023136"/>
    </source>
</evidence>
<dbReference type="PANTHER" id="PTHR30329">
    <property type="entry name" value="STATOR ELEMENT OF FLAGELLAR MOTOR COMPLEX"/>
    <property type="match status" value="1"/>
</dbReference>
<dbReference type="Proteomes" id="UP000280792">
    <property type="component" value="Unassembled WGS sequence"/>
</dbReference>
<evidence type="ECO:0000256" key="4">
    <source>
        <dbReference type="PROSITE-ProRule" id="PRU00473"/>
    </source>
</evidence>
<dbReference type="SUPFAM" id="SSF103088">
    <property type="entry name" value="OmpA-like"/>
    <property type="match status" value="1"/>
</dbReference>
<keyword evidence="2 4" id="KW-0472">Membrane</keyword>
<gene>
    <name evidence="6" type="ORF">D0544_08110</name>
</gene>
<comment type="subcellular location">
    <subcellularLocation>
        <location evidence="1">Cell outer membrane</location>
    </subcellularLocation>
</comment>
<organism evidence="6 7">
    <name type="scientific">Aestuariirhabdus litorea</name>
    <dbReference type="NCBI Taxonomy" id="2528527"/>
    <lineage>
        <taxon>Bacteria</taxon>
        <taxon>Pseudomonadati</taxon>
        <taxon>Pseudomonadota</taxon>
        <taxon>Gammaproteobacteria</taxon>
        <taxon>Oceanospirillales</taxon>
        <taxon>Aestuariirhabdaceae</taxon>
        <taxon>Aestuariirhabdus</taxon>
    </lineage>
</organism>
<dbReference type="PANTHER" id="PTHR30329:SF21">
    <property type="entry name" value="LIPOPROTEIN YIAD-RELATED"/>
    <property type="match status" value="1"/>
</dbReference>
<keyword evidence="7" id="KW-1185">Reference proteome</keyword>
<sequence length="250" mass="26249">MDFMRLKTWLSVLLSSSMALLGGCASQGPEQTDTFWEICSGSGALVGSLAGAAVAGPAGALIIAGVNSSLGCYLMADKGMGVPIERPGNCPFGDCPETAIADSGSPADEDASQVVMVTPAVTTVAPVKTVSDSLDQASEGPILGTIYFDLNSAELRPRDQAKLRAYAKFITTTGDYAVALHGYSDDEGSAAMNLLLSKKRAETVREYLLGERILDGDISVKFHGNRSPLSTEGGEDTRALNRRVVIKLLR</sequence>
<evidence type="ECO:0000313" key="7">
    <source>
        <dbReference type="Proteomes" id="UP000280792"/>
    </source>
</evidence>
<name>A0A3P3VSS2_9GAMM</name>
<evidence type="ECO:0000256" key="1">
    <source>
        <dbReference type="ARBA" id="ARBA00004442"/>
    </source>
</evidence>
<proteinExistence type="predicted"/>
<dbReference type="InterPro" id="IPR050330">
    <property type="entry name" value="Bact_OuterMem_StrucFunc"/>
</dbReference>
<reference evidence="6 7" key="2">
    <citation type="submission" date="2018-12" db="EMBL/GenBank/DDBJ databases">
        <title>Simiduia agarivorans gen. nov., sp. nov., a marine, agarolytic bacterium isolated from shallow coastal water from Keelung, Taiwan.</title>
        <authorList>
            <person name="Shieh W.Y."/>
        </authorList>
    </citation>
    <scope>NUCLEOTIDE SEQUENCE [LARGE SCALE GENOMIC DNA]</scope>
    <source>
        <strain evidence="6 7">GTF-13</strain>
    </source>
</reference>
<protein>
    <submittedName>
        <fullName evidence="6">OmpA family protein</fullName>
    </submittedName>
</protein>
<dbReference type="GO" id="GO:0009279">
    <property type="term" value="C:cell outer membrane"/>
    <property type="evidence" value="ECO:0007669"/>
    <property type="project" value="UniProtKB-SubCell"/>
</dbReference>
<dbReference type="CDD" id="cd07185">
    <property type="entry name" value="OmpA_C-like"/>
    <property type="match status" value="1"/>
</dbReference>
<dbReference type="Gene3D" id="3.30.1330.60">
    <property type="entry name" value="OmpA-like domain"/>
    <property type="match status" value="1"/>
</dbReference>
<feature type="domain" description="OmpA-like" evidence="5">
    <location>
        <begin position="135"/>
        <end position="250"/>
    </location>
</feature>
<dbReference type="EMBL" id="QWEZ01000001">
    <property type="protein sequence ID" value="RRJ85028.1"/>
    <property type="molecule type" value="Genomic_DNA"/>
</dbReference>
<accession>A0A3P3VSS2</accession>
<dbReference type="InterPro" id="IPR006664">
    <property type="entry name" value="OMP_bac"/>
</dbReference>
<keyword evidence="3" id="KW-0998">Cell outer membrane</keyword>
<dbReference type="PRINTS" id="PR01021">
    <property type="entry name" value="OMPADOMAIN"/>
</dbReference>
<dbReference type="PROSITE" id="PS51123">
    <property type="entry name" value="OMPA_2"/>
    <property type="match status" value="1"/>
</dbReference>
<dbReference type="PROSITE" id="PS51257">
    <property type="entry name" value="PROKAR_LIPOPROTEIN"/>
    <property type="match status" value="1"/>
</dbReference>
<comment type="caution">
    <text evidence="6">The sequence shown here is derived from an EMBL/GenBank/DDBJ whole genome shotgun (WGS) entry which is preliminary data.</text>
</comment>